<dbReference type="EMBL" id="JBEPMA010000009">
    <property type="protein sequence ID" value="MET3617798.1"/>
    <property type="molecule type" value="Genomic_DNA"/>
</dbReference>
<gene>
    <name evidence="7" type="ORF">ABID14_001433</name>
</gene>
<evidence type="ECO:0000256" key="1">
    <source>
        <dbReference type="ARBA" id="ARBA00004141"/>
    </source>
</evidence>
<feature type="transmembrane region" description="Helical" evidence="6">
    <location>
        <begin position="12"/>
        <end position="33"/>
    </location>
</feature>
<feature type="transmembrane region" description="Helical" evidence="6">
    <location>
        <begin position="343"/>
        <end position="365"/>
    </location>
</feature>
<dbReference type="Proteomes" id="UP001549162">
    <property type="component" value="Unassembled WGS sequence"/>
</dbReference>
<keyword evidence="4 6" id="KW-1133">Transmembrane helix</keyword>
<name>A0ABV2JAK9_9FIRM</name>
<feature type="transmembrane region" description="Helical" evidence="6">
    <location>
        <begin position="114"/>
        <end position="140"/>
    </location>
</feature>
<comment type="subcellular location">
    <subcellularLocation>
        <location evidence="1">Membrane</location>
        <topology evidence="1">Multi-pass membrane protein</topology>
    </subcellularLocation>
</comment>
<feature type="transmembrane region" description="Helical" evidence="6">
    <location>
        <begin position="152"/>
        <end position="171"/>
    </location>
</feature>
<keyword evidence="3 6" id="KW-0812">Transmembrane</keyword>
<dbReference type="RefSeq" id="WP_354368582.1">
    <property type="nucleotide sequence ID" value="NZ_JBEPMA010000009.1"/>
</dbReference>
<dbReference type="Pfam" id="PF01566">
    <property type="entry name" value="Nramp"/>
    <property type="match status" value="1"/>
</dbReference>
<dbReference type="PANTHER" id="PTHR11706:SF33">
    <property type="entry name" value="NATURAL RESISTANCE-ASSOCIATED MACROPHAGE PROTEIN 2"/>
    <property type="match status" value="1"/>
</dbReference>
<feature type="transmembrane region" description="Helical" evidence="6">
    <location>
        <begin position="377"/>
        <end position="400"/>
    </location>
</feature>
<dbReference type="NCBIfam" id="NF037982">
    <property type="entry name" value="Nramp_1"/>
    <property type="match status" value="1"/>
</dbReference>
<feature type="transmembrane region" description="Helical" evidence="6">
    <location>
        <begin position="233"/>
        <end position="256"/>
    </location>
</feature>
<evidence type="ECO:0000313" key="7">
    <source>
        <dbReference type="EMBL" id="MET3617798.1"/>
    </source>
</evidence>
<comment type="caution">
    <text evidence="7">The sequence shown here is derived from an EMBL/GenBank/DDBJ whole genome shotgun (WGS) entry which is preliminary data.</text>
</comment>
<protein>
    <submittedName>
        <fullName evidence="7">Mn2+/Fe2+ NRAMP family transporter</fullName>
    </submittedName>
</protein>
<keyword evidence="5 6" id="KW-0472">Membrane</keyword>
<proteinExistence type="predicted"/>
<evidence type="ECO:0000256" key="4">
    <source>
        <dbReference type="ARBA" id="ARBA00022989"/>
    </source>
</evidence>
<feature type="transmembrane region" description="Helical" evidence="6">
    <location>
        <begin position="319"/>
        <end position="337"/>
    </location>
</feature>
<evidence type="ECO:0000313" key="8">
    <source>
        <dbReference type="Proteomes" id="UP001549162"/>
    </source>
</evidence>
<organism evidence="7 8">
    <name type="scientific">Peptoniphilus olsenii</name>
    <dbReference type="NCBI Taxonomy" id="411570"/>
    <lineage>
        <taxon>Bacteria</taxon>
        <taxon>Bacillati</taxon>
        <taxon>Bacillota</taxon>
        <taxon>Tissierellia</taxon>
        <taxon>Tissierellales</taxon>
        <taxon>Peptoniphilaceae</taxon>
        <taxon>Peptoniphilus</taxon>
    </lineage>
</organism>
<evidence type="ECO:0000256" key="3">
    <source>
        <dbReference type="ARBA" id="ARBA00022692"/>
    </source>
</evidence>
<dbReference type="PANTHER" id="PTHR11706">
    <property type="entry name" value="SOLUTE CARRIER PROTEIN FAMILY 11 MEMBER"/>
    <property type="match status" value="1"/>
</dbReference>
<keyword evidence="8" id="KW-1185">Reference proteome</keyword>
<sequence length="403" mass="42969">MKKYTLKEKLKALGPGMLVVGSFIGPGTITSSTRAGAMYGYKLLWCILFSVVAVIVMQGMASRLGIITQTGLSENLLIAFEDNPTIKKIMIALVSSAITLGGLAYMSGDLTGTAIGISAITGISSRIIAPIWGICILFISSHSDAIKWLEKLLTVCVSIMAVIFIITMFVVKPNIAKVVNGIMPEIPNKDIMSCVALIGTTVVPYNLFIHTTSSSQTWNDPDDIELAQFDVRFSMIIGGIITGAVLITAGTVVRGLEINSAVDMAQQLKPLLGDFAVPFLALGLIAAGISSAVITPLGVSYVLSGLFGWKLDKSDKRYFYTNIGIVIFGIIVSATGINPINIIIMAQAVNGIFLPISVLTLLYLASKKSIMGEYKNNTLQIILGTVVFLISLFIGISSIISLF</sequence>
<accession>A0ABV2JAK9</accession>
<evidence type="ECO:0000256" key="2">
    <source>
        <dbReference type="ARBA" id="ARBA00022448"/>
    </source>
</evidence>
<evidence type="ECO:0000256" key="5">
    <source>
        <dbReference type="ARBA" id="ARBA00023136"/>
    </source>
</evidence>
<feature type="transmembrane region" description="Helical" evidence="6">
    <location>
        <begin position="39"/>
        <end position="57"/>
    </location>
</feature>
<reference evidence="7 8" key="1">
    <citation type="submission" date="2024-06" db="EMBL/GenBank/DDBJ databases">
        <title>Genomic Encyclopedia of Type Strains, Phase IV (KMG-IV): sequencing the most valuable type-strain genomes for metagenomic binning, comparative biology and taxonomic classification.</title>
        <authorList>
            <person name="Goeker M."/>
        </authorList>
    </citation>
    <scope>NUCLEOTIDE SEQUENCE [LARGE SCALE GENOMIC DNA]</scope>
    <source>
        <strain evidence="7 8">DSM 21460</strain>
    </source>
</reference>
<feature type="transmembrane region" description="Helical" evidence="6">
    <location>
        <begin position="191"/>
        <end position="212"/>
    </location>
</feature>
<evidence type="ECO:0000256" key="6">
    <source>
        <dbReference type="SAM" id="Phobius"/>
    </source>
</evidence>
<dbReference type="PRINTS" id="PR00447">
    <property type="entry name" value="NATRESASSCMP"/>
</dbReference>
<feature type="transmembrane region" description="Helical" evidence="6">
    <location>
        <begin position="89"/>
        <end position="108"/>
    </location>
</feature>
<dbReference type="InterPro" id="IPR001046">
    <property type="entry name" value="NRAMP_fam"/>
</dbReference>
<keyword evidence="2" id="KW-0813">Transport</keyword>
<feature type="transmembrane region" description="Helical" evidence="6">
    <location>
        <begin position="276"/>
        <end position="307"/>
    </location>
</feature>